<feature type="binding site" evidence="12">
    <location>
        <position position="300"/>
    </location>
    <ligand>
        <name>[4Fe-4S] cluster</name>
        <dbReference type="ChEBI" id="CHEBI:49883"/>
        <label>2</label>
        <note>4Fe-4S-substrate</note>
    </ligand>
</feature>
<dbReference type="Gene3D" id="3.20.20.70">
    <property type="entry name" value="Aldolase class I"/>
    <property type="match status" value="1"/>
</dbReference>
<dbReference type="InterPro" id="IPR000385">
    <property type="entry name" value="MoaA_NifB_PqqE_Fe-S-bd_CS"/>
</dbReference>
<evidence type="ECO:0000256" key="11">
    <source>
        <dbReference type="ARBA" id="ARBA00048697"/>
    </source>
</evidence>
<keyword evidence="7 12" id="KW-0411">Iron-sulfur</keyword>
<feature type="binding site" evidence="12">
    <location>
        <position position="71"/>
    </location>
    <ligand>
        <name>[4Fe-4S] cluster</name>
        <dbReference type="ChEBI" id="CHEBI:49883"/>
        <label>1</label>
        <note>4Fe-4S-S-AdoMet</note>
    </ligand>
</feature>
<dbReference type="GO" id="GO:0061798">
    <property type="term" value="F:GTP 3',8'-cyclase activity"/>
    <property type="evidence" value="ECO:0007669"/>
    <property type="project" value="UniProtKB-UniRule"/>
</dbReference>
<dbReference type="CDD" id="cd21117">
    <property type="entry name" value="Twitch_MoaA"/>
    <property type="match status" value="1"/>
</dbReference>
<dbReference type="InterPro" id="IPR040064">
    <property type="entry name" value="MoaA-like"/>
</dbReference>
<feature type="binding site" evidence="12">
    <location>
        <position position="74"/>
    </location>
    <ligand>
        <name>[4Fe-4S] cluster</name>
        <dbReference type="ChEBI" id="CHEBI:49883"/>
        <label>1</label>
        <note>4Fe-4S-S-AdoMet</note>
    </ligand>
</feature>
<keyword evidence="10 12" id="KW-0456">Lyase</keyword>
<keyword evidence="6 12" id="KW-0408">Iron</keyword>
<feature type="binding site" evidence="12">
    <location>
        <position position="73"/>
    </location>
    <ligand>
        <name>S-adenosyl-L-methionine</name>
        <dbReference type="ChEBI" id="CHEBI:59789"/>
    </ligand>
</feature>
<feature type="binding site" evidence="12">
    <location>
        <position position="164"/>
    </location>
    <ligand>
        <name>S-adenosyl-L-methionine</name>
        <dbReference type="ChEBI" id="CHEBI:59789"/>
    </ligand>
</feature>
<feature type="binding site" evidence="12">
    <location>
        <position position="113"/>
    </location>
    <ligand>
        <name>S-adenosyl-L-methionine</name>
        <dbReference type="ChEBI" id="CHEBI:59789"/>
    </ligand>
</feature>
<dbReference type="InterPro" id="IPR013483">
    <property type="entry name" value="MoaA"/>
</dbReference>
<dbReference type="PROSITE" id="PS01305">
    <property type="entry name" value="MOAA_NIFB_PQQE"/>
    <property type="match status" value="1"/>
</dbReference>
<dbReference type="PANTHER" id="PTHR22960">
    <property type="entry name" value="MOLYBDOPTERIN COFACTOR SYNTHESIS PROTEIN A"/>
    <property type="match status" value="1"/>
</dbReference>
<dbReference type="InterPro" id="IPR050105">
    <property type="entry name" value="MoCo_biosynth_MoaA/MoaC"/>
</dbReference>
<reference evidence="14 15" key="1">
    <citation type="submission" date="2012-02" db="EMBL/GenBank/DDBJ databases">
        <title>Complete genome sequence of Caldilinea aerophila DSM 14535 (= NBRC 102666).</title>
        <authorList>
            <person name="Oguchi A."/>
            <person name="Hosoyama A."/>
            <person name="Sekine M."/>
            <person name="Fukai R."/>
            <person name="Kato Y."/>
            <person name="Nakamura S."/>
            <person name="Hanada S."/>
            <person name="Yamazaki S."/>
            <person name="Fujita N."/>
        </authorList>
    </citation>
    <scope>NUCLEOTIDE SEQUENCE [LARGE SCALE GENOMIC DNA]</scope>
    <source>
        <strain evidence="15">DSM 14535 / JCM 11387 / NBRC 104270 / STL-6-O1</strain>
    </source>
</reference>
<sequence length="372" mass="42031">MIRKARIWTSQNEGEELVIEIENVTLRTKRQDKITIDPLPDGFVIEPTFDSFGRRINYLRISLTDACNLRCVYCMPEDMHFRPRHELMSDEELLYLVKIAASLGVTKIRLTGGEPTIRPGIVELVRAIAAIPGIQDLAMTTNGILLDKLARPLAQAGLKRVNISIDTLNPEKFHRITRWGHLEDVWRGIRAAEAAGLTPIKLNAVVVRHFNDGHDMIDLAQLTLENDWEVRFIEMMPFGEVSDFQQTNVVTYAEMKQRIEAHFGPLEEVGYDFIDPSRPFRIRGAKGTVGFISSVTEPFCQGCGRVRLTADGKLRLCLLRDDEVDLLTPLRAGASWDELRALMRDGAYHKPWGHELSAGKFAQNRAMNQIGG</sequence>
<feature type="binding site" evidence="12">
    <location>
        <position position="140"/>
    </location>
    <ligand>
        <name>GTP</name>
        <dbReference type="ChEBI" id="CHEBI:37565"/>
    </ligand>
</feature>
<evidence type="ECO:0000256" key="1">
    <source>
        <dbReference type="ARBA" id="ARBA00012167"/>
    </source>
</evidence>
<evidence type="ECO:0000259" key="13">
    <source>
        <dbReference type="PROSITE" id="PS51918"/>
    </source>
</evidence>
<evidence type="ECO:0000256" key="9">
    <source>
        <dbReference type="ARBA" id="ARBA00023150"/>
    </source>
</evidence>
<dbReference type="Proteomes" id="UP000007880">
    <property type="component" value="Chromosome"/>
</dbReference>
<comment type="cofactor">
    <cofactor evidence="12">
        <name>[4Fe-4S] cluster</name>
        <dbReference type="ChEBI" id="CHEBI:49883"/>
    </cofactor>
    <text evidence="12">Binds 2 [4Fe-4S] clusters. Binds 1 [4Fe-4S] cluster coordinated with 3 cysteines and an exchangeable S-adenosyl-L-methionine and 1 [4Fe-4S] cluster coordinated with 3 cysteines and the GTP-derived substrate.</text>
</comment>
<dbReference type="HOGENOM" id="CLU_009273_0_1_0"/>
<dbReference type="OrthoDB" id="9763993at2"/>
<dbReference type="eggNOG" id="COG2896">
    <property type="taxonomic scope" value="Bacteria"/>
</dbReference>
<evidence type="ECO:0000256" key="10">
    <source>
        <dbReference type="ARBA" id="ARBA00023239"/>
    </source>
</evidence>
<proteinExistence type="inferred from homology"/>
<keyword evidence="8 12" id="KW-0342">GTP-binding</keyword>
<feature type="binding site" evidence="12">
    <location>
        <position position="109"/>
    </location>
    <ligand>
        <name>GTP</name>
        <dbReference type="ChEBI" id="CHEBI:37565"/>
    </ligand>
</feature>
<dbReference type="Pfam" id="PF04055">
    <property type="entry name" value="Radical_SAM"/>
    <property type="match status" value="1"/>
</dbReference>
<organism evidence="14 15">
    <name type="scientific">Caldilinea aerophila (strain DSM 14535 / JCM 11387 / NBRC 104270 / STL-6-O1)</name>
    <dbReference type="NCBI Taxonomy" id="926550"/>
    <lineage>
        <taxon>Bacteria</taxon>
        <taxon>Bacillati</taxon>
        <taxon>Chloroflexota</taxon>
        <taxon>Caldilineae</taxon>
        <taxon>Caldilineales</taxon>
        <taxon>Caldilineaceae</taxon>
        <taxon>Caldilinea</taxon>
    </lineage>
</organism>
<dbReference type="HAMAP" id="MF_01225_B">
    <property type="entry name" value="MoaA_B"/>
    <property type="match status" value="1"/>
</dbReference>
<evidence type="ECO:0000313" key="15">
    <source>
        <dbReference type="Proteomes" id="UP000007880"/>
    </source>
</evidence>
<dbReference type="Pfam" id="PF06463">
    <property type="entry name" value="Mob_synth_C"/>
    <property type="match status" value="1"/>
</dbReference>
<dbReference type="InterPro" id="IPR006638">
    <property type="entry name" value="Elp3/MiaA/NifB-like_rSAM"/>
</dbReference>
<feature type="domain" description="Radical SAM core" evidence="13">
    <location>
        <begin position="51"/>
        <end position="266"/>
    </location>
</feature>
<comment type="function">
    <text evidence="12">Catalyzes the cyclization of GTP to (8S)-3',8-cyclo-7,8-dihydroguanosine 5'-triphosphate.</text>
</comment>
<dbReference type="SFLD" id="SFLDG01383">
    <property type="entry name" value="cyclic_pyranopterin_phosphate"/>
    <property type="match status" value="1"/>
</dbReference>
<gene>
    <name evidence="12 14" type="primary">moaA</name>
    <name evidence="14" type="ordered locus">CLDAP_18600</name>
</gene>
<evidence type="ECO:0000256" key="7">
    <source>
        <dbReference type="ARBA" id="ARBA00023014"/>
    </source>
</evidence>
<dbReference type="InterPro" id="IPR010505">
    <property type="entry name" value="MoaA_twitch"/>
</dbReference>
<dbReference type="InterPro" id="IPR013785">
    <property type="entry name" value="Aldolase_TIM"/>
</dbReference>
<keyword evidence="5 12" id="KW-0547">Nucleotide-binding</keyword>
<dbReference type="InterPro" id="IPR007197">
    <property type="entry name" value="rSAM"/>
</dbReference>
<dbReference type="InterPro" id="IPR058240">
    <property type="entry name" value="rSAM_sf"/>
</dbReference>
<dbReference type="GO" id="GO:0046872">
    <property type="term" value="F:metal ion binding"/>
    <property type="evidence" value="ECO:0007669"/>
    <property type="project" value="UniProtKB-KW"/>
</dbReference>
<name>I0I3R2_CALAS</name>
<dbReference type="PANTHER" id="PTHR22960:SF0">
    <property type="entry name" value="MOLYBDENUM COFACTOR BIOSYNTHESIS PROTEIN 1"/>
    <property type="match status" value="1"/>
</dbReference>
<dbReference type="GO" id="GO:0006777">
    <property type="term" value="P:Mo-molybdopterin cofactor biosynthetic process"/>
    <property type="evidence" value="ECO:0007669"/>
    <property type="project" value="UniProtKB-UniRule"/>
</dbReference>
<feature type="binding site" evidence="12">
    <location>
        <begin position="305"/>
        <end position="307"/>
    </location>
    <ligand>
        <name>GTP</name>
        <dbReference type="ChEBI" id="CHEBI:37565"/>
    </ligand>
</feature>
<feature type="binding site" evidence="12">
    <location>
        <position position="303"/>
    </location>
    <ligand>
        <name>[4Fe-4S] cluster</name>
        <dbReference type="ChEBI" id="CHEBI:49883"/>
        <label>2</label>
        <note>4Fe-4S-substrate</note>
    </ligand>
</feature>
<dbReference type="UniPathway" id="UPA00344"/>
<dbReference type="SFLD" id="SFLDG01067">
    <property type="entry name" value="SPASM/twitch_domain_containing"/>
    <property type="match status" value="1"/>
</dbReference>
<evidence type="ECO:0000256" key="12">
    <source>
        <dbReference type="HAMAP-Rule" id="MF_01225"/>
    </source>
</evidence>
<keyword evidence="2 12" id="KW-0004">4Fe-4S</keyword>
<feature type="binding site" evidence="12">
    <location>
        <position position="236"/>
    </location>
    <ligand>
        <name>S-adenosyl-L-methionine</name>
        <dbReference type="ChEBI" id="CHEBI:59789"/>
    </ligand>
</feature>
<evidence type="ECO:0000313" key="14">
    <source>
        <dbReference type="EMBL" id="BAL99899.1"/>
    </source>
</evidence>
<comment type="similarity">
    <text evidence="12">Belongs to the radical SAM superfamily. MoaA family.</text>
</comment>
<dbReference type="STRING" id="926550.CLDAP_18600"/>
<comment type="subunit">
    <text evidence="12">Monomer and homodimer.</text>
</comment>
<dbReference type="PATRIC" id="fig|926550.5.peg.2070"/>
<evidence type="ECO:0000256" key="6">
    <source>
        <dbReference type="ARBA" id="ARBA00023004"/>
    </source>
</evidence>
<feature type="binding site" evidence="12">
    <location>
        <position position="201"/>
    </location>
    <ligand>
        <name>GTP</name>
        <dbReference type="ChEBI" id="CHEBI:37565"/>
    </ligand>
</feature>
<dbReference type="EMBL" id="AP012337">
    <property type="protein sequence ID" value="BAL99899.1"/>
    <property type="molecule type" value="Genomic_DNA"/>
</dbReference>
<dbReference type="KEGG" id="cap:CLDAP_18600"/>
<dbReference type="SUPFAM" id="SSF102114">
    <property type="entry name" value="Radical SAM enzymes"/>
    <property type="match status" value="1"/>
</dbReference>
<evidence type="ECO:0000256" key="8">
    <source>
        <dbReference type="ARBA" id="ARBA00023134"/>
    </source>
</evidence>
<dbReference type="SFLD" id="SFLDS00029">
    <property type="entry name" value="Radical_SAM"/>
    <property type="match status" value="1"/>
</dbReference>
<feature type="binding site" evidence="12">
    <location>
        <position position="60"/>
    </location>
    <ligand>
        <name>GTP</name>
        <dbReference type="ChEBI" id="CHEBI:37565"/>
    </ligand>
</feature>
<dbReference type="AlphaFoldDB" id="I0I3R2"/>
<dbReference type="GO" id="GO:0005525">
    <property type="term" value="F:GTP binding"/>
    <property type="evidence" value="ECO:0007669"/>
    <property type="project" value="UniProtKB-UniRule"/>
</dbReference>
<feature type="binding site" evidence="12">
    <location>
        <position position="317"/>
    </location>
    <ligand>
        <name>[4Fe-4S] cluster</name>
        <dbReference type="ChEBI" id="CHEBI:49883"/>
        <label>2</label>
        <note>4Fe-4S-substrate</note>
    </ligand>
</feature>
<evidence type="ECO:0000256" key="2">
    <source>
        <dbReference type="ARBA" id="ARBA00022485"/>
    </source>
</evidence>
<evidence type="ECO:0000256" key="3">
    <source>
        <dbReference type="ARBA" id="ARBA00022691"/>
    </source>
</evidence>
<accession>I0I3R2</accession>
<feature type="binding site" evidence="12">
    <location>
        <position position="67"/>
    </location>
    <ligand>
        <name>[4Fe-4S] cluster</name>
        <dbReference type="ChEBI" id="CHEBI:49883"/>
        <label>1</label>
        <note>4Fe-4S-S-AdoMet</note>
    </ligand>
</feature>
<dbReference type="GO" id="GO:0061799">
    <property type="term" value="F:cyclic pyranopterin monophosphate synthase activity"/>
    <property type="evidence" value="ECO:0007669"/>
    <property type="project" value="TreeGrafter"/>
</dbReference>
<dbReference type="PROSITE" id="PS51918">
    <property type="entry name" value="RADICAL_SAM"/>
    <property type="match status" value="1"/>
</dbReference>
<dbReference type="GO" id="GO:1904047">
    <property type="term" value="F:S-adenosyl-L-methionine binding"/>
    <property type="evidence" value="ECO:0007669"/>
    <property type="project" value="UniProtKB-UniRule"/>
</dbReference>
<comment type="catalytic activity">
    <reaction evidence="11 12">
        <text>GTP + AH2 + S-adenosyl-L-methionine = (8S)-3',8-cyclo-7,8-dihydroguanosine 5'-triphosphate + 5'-deoxyadenosine + L-methionine + A + H(+)</text>
        <dbReference type="Rhea" id="RHEA:49576"/>
        <dbReference type="ChEBI" id="CHEBI:13193"/>
        <dbReference type="ChEBI" id="CHEBI:15378"/>
        <dbReference type="ChEBI" id="CHEBI:17319"/>
        <dbReference type="ChEBI" id="CHEBI:17499"/>
        <dbReference type="ChEBI" id="CHEBI:37565"/>
        <dbReference type="ChEBI" id="CHEBI:57844"/>
        <dbReference type="ChEBI" id="CHEBI:59789"/>
        <dbReference type="ChEBI" id="CHEBI:131766"/>
        <dbReference type="EC" id="4.1.99.22"/>
    </reaction>
</comment>
<dbReference type="EC" id="4.1.99.22" evidence="1 12"/>
<evidence type="ECO:0000256" key="4">
    <source>
        <dbReference type="ARBA" id="ARBA00022723"/>
    </source>
</evidence>
<keyword evidence="9 12" id="KW-0501">Molybdenum cofactor biosynthesis</keyword>
<keyword evidence="3 12" id="KW-0949">S-adenosyl-L-methionine</keyword>
<dbReference type="CDD" id="cd01335">
    <property type="entry name" value="Radical_SAM"/>
    <property type="match status" value="1"/>
</dbReference>
<comment type="pathway">
    <text evidence="12">Cofactor biosynthesis; molybdopterin biosynthesis.</text>
</comment>
<protein>
    <recommendedName>
        <fullName evidence="1 12">GTP 3',8-cyclase</fullName>
        <ecNumber evidence="1 12">4.1.99.22</ecNumber>
    </recommendedName>
    <alternativeName>
        <fullName evidence="12">Molybdenum cofactor biosynthesis protein A</fullName>
    </alternativeName>
</protein>
<evidence type="ECO:0000256" key="5">
    <source>
        <dbReference type="ARBA" id="ARBA00022741"/>
    </source>
</evidence>
<dbReference type="GO" id="GO:0051539">
    <property type="term" value="F:4 iron, 4 sulfur cluster binding"/>
    <property type="evidence" value="ECO:0007669"/>
    <property type="project" value="UniProtKB-UniRule"/>
</dbReference>
<dbReference type="SFLD" id="SFLDG01386">
    <property type="entry name" value="main_SPASM_domain-containing"/>
    <property type="match status" value="1"/>
</dbReference>
<keyword evidence="4 12" id="KW-0479">Metal-binding</keyword>
<dbReference type="SMART" id="SM00729">
    <property type="entry name" value="Elp3"/>
    <property type="match status" value="1"/>
</dbReference>
<dbReference type="NCBIfam" id="TIGR02666">
    <property type="entry name" value="moaA"/>
    <property type="match status" value="1"/>
</dbReference>
<keyword evidence="15" id="KW-1185">Reference proteome</keyword>
<dbReference type="NCBIfam" id="NF001199">
    <property type="entry name" value="PRK00164.2-1"/>
    <property type="match status" value="1"/>
</dbReference>